<protein>
    <recommendedName>
        <fullName evidence="17 18">Poly [ADP-ribose] polymerase</fullName>
        <shortName evidence="18">PARP</shortName>
        <ecNumber evidence="18">2.4.2.-</ecNumber>
    </recommendedName>
</protein>
<keyword evidence="6" id="KW-0548">Nucleotidyltransferase</keyword>
<dbReference type="CDD" id="cd08003">
    <property type="entry name" value="WGR_PARP2_like"/>
    <property type="match status" value="1"/>
</dbReference>
<evidence type="ECO:0000256" key="4">
    <source>
        <dbReference type="ARBA" id="ARBA00022676"/>
    </source>
</evidence>
<dbReference type="GO" id="GO:1990404">
    <property type="term" value="F:NAD+-protein mono-ADP-ribosyltransferase activity"/>
    <property type="evidence" value="ECO:0007669"/>
    <property type="project" value="TreeGrafter"/>
</dbReference>
<dbReference type="AlphaFoldDB" id="A0A2P2HY51"/>
<evidence type="ECO:0000256" key="15">
    <source>
        <dbReference type="ARBA" id="ARBA00024347"/>
    </source>
</evidence>
<dbReference type="PANTHER" id="PTHR10459">
    <property type="entry name" value="DNA LIGASE"/>
    <property type="match status" value="1"/>
</dbReference>
<feature type="region of interest" description="Disordered" evidence="19">
    <location>
        <begin position="1"/>
        <end position="196"/>
    </location>
</feature>
<evidence type="ECO:0000256" key="3">
    <source>
        <dbReference type="ARBA" id="ARBA00004123"/>
    </source>
</evidence>
<dbReference type="Gene3D" id="1.20.142.10">
    <property type="entry name" value="Poly(ADP-ribose) polymerase, regulatory domain"/>
    <property type="match status" value="1"/>
</dbReference>
<evidence type="ECO:0000259" key="20">
    <source>
        <dbReference type="PROSITE" id="PS51059"/>
    </source>
</evidence>
<dbReference type="InterPro" id="IPR012317">
    <property type="entry name" value="Poly(ADP-ribose)pol_cat_dom"/>
</dbReference>
<proteinExistence type="evidence at transcript level"/>
<evidence type="ECO:0000256" key="8">
    <source>
        <dbReference type="ARBA" id="ARBA00022737"/>
    </source>
</evidence>
<accession>A0A2P2HY51</accession>
<sequence>MVNRRSSKRAADDETSNAPSVKRGRGKQSKKAVGGPSDDNTANSVSVNNNVVKDSKINENGVVSSGDATTSQVPIKRGRKSKNAAAAADDGVVKDEPVDDAEPSTSSGVEKRSRSTRAAAVKANSDLKVKEEADDDEEPVQKVTKNKKPKVKPEDDPDASAAKTTKGKSVKSSKAKSAQSKKAEKPEPPKKSAVERKFVKKGRAAVDAECPIAAASHILEEEDDIWDCMLNQTNIQFNNNKYYIIQLLEDDRGGVYSVWMRWGRVGANGQNCLKPFGTNLNQAKQVFSRKFSDKTRNDWDCRDEFEKVQGKYDLLHLDYSQEAENKVVSSDQVDGKKEKKELVSKLEEGVKMLVTLICNIKIMEEAVIEMKYDADKAPLGKLTKEQIKAGYLALLDISNIVNQGSGKVDNRALLQACNNFYTRVPHYFGMKVPPMIRTPSEVRDKLQLLEALGDIQAAMTFLNSGDLDDGLHPTDRHYNGLQCDIKTLAPQDDDYKLISKYVSLNHGSTHSSYKLQVDTVYECVKSSEQDRFMSSVGNRMLLWHGSRLSNWAGILSQGLRIAPPEAPVTGYMFGKGVYFADMCSKSANYCMANSTHTTGLLTLCEVALGTTNNLTQADYRADLLPSGCNSVKALGNMAPHVQTFQTMSDGVVVPLGPAKDVNTDGSLLYNEYIVYNTAQVRLRYLVKVKFDFRY</sequence>
<reference evidence="23" key="2">
    <citation type="journal article" date="2018" name="Biosci. Biotechnol. Biochem.">
        <title>Polysaccharide hydrolase of the hadal zone amphipods Hirondellea gigas.</title>
        <authorList>
            <person name="Kobayashi H."/>
            <person name="Nagahama T."/>
            <person name="Arai W."/>
            <person name="Sasagawa Y."/>
            <person name="Umeda M."/>
            <person name="Hayashi T."/>
            <person name="Nikaido I."/>
            <person name="Watanabe H."/>
            <person name="Oguri K."/>
            <person name="Kitazato H."/>
            <person name="Fujioka K."/>
            <person name="Kido Y."/>
            <person name="Takami H."/>
        </authorList>
    </citation>
    <scope>NUCLEOTIDE SEQUENCE</scope>
    <source>
        <tissue evidence="23">Whole body</tissue>
    </source>
</reference>
<dbReference type="GO" id="GO:0006302">
    <property type="term" value="P:double-strand break repair"/>
    <property type="evidence" value="ECO:0007669"/>
    <property type="project" value="TreeGrafter"/>
</dbReference>
<dbReference type="Pfam" id="PF00644">
    <property type="entry name" value="PARP"/>
    <property type="match status" value="1"/>
</dbReference>
<dbReference type="GO" id="GO:0005730">
    <property type="term" value="C:nucleolus"/>
    <property type="evidence" value="ECO:0007669"/>
    <property type="project" value="TreeGrafter"/>
</dbReference>
<evidence type="ECO:0000256" key="7">
    <source>
        <dbReference type="ARBA" id="ARBA00022723"/>
    </source>
</evidence>
<dbReference type="SUPFAM" id="SSF56399">
    <property type="entry name" value="ADP-ribosylation"/>
    <property type="match status" value="1"/>
</dbReference>
<dbReference type="SUPFAM" id="SSF142921">
    <property type="entry name" value="WGR domain-like"/>
    <property type="match status" value="1"/>
</dbReference>
<keyword evidence="12 18" id="KW-0520">NAD</keyword>
<dbReference type="Gene3D" id="2.20.140.10">
    <property type="entry name" value="WGR domain"/>
    <property type="match status" value="1"/>
</dbReference>
<evidence type="ECO:0000256" key="13">
    <source>
        <dbReference type="ARBA" id="ARBA00023125"/>
    </source>
</evidence>
<comment type="catalytic activity">
    <reaction evidence="2">
        <text>L-glutamyl-[protein] + NAD(+) = 5-O-(ADP-D-ribosyl)-L-glutamyl-[protein] + nicotinamide</text>
        <dbReference type="Rhea" id="RHEA:58224"/>
        <dbReference type="Rhea" id="RHEA-COMP:10208"/>
        <dbReference type="Rhea" id="RHEA-COMP:15089"/>
        <dbReference type="ChEBI" id="CHEBI:17154"/>
        <dbReference type="ChEBI" id="CHEBI:29973"/>
        <dbReference type="ChEBI" id="CHEBI:57540"/>
        <dbReference type="ChEBI" id="CHEBI:142540"/>
    </reaction>
</comment>
<dbReference type="CDD" id="cd01437">
    <property type="entry name" value="parp_like"/>
    <property type="match status" value="1"/>
</dbReference>
<organism evidence="23">
    <name type="scientific">Hirondellea gigas</name>
    <dbReference type="NCBI Taxonomy" id="1518452"/>
    <lineage>
        <taxon>Eukaryota</taxon>
        <taxon>Metazoa</taxon>
        <taxon>Ecdysozoa</taxon>
        <taxon>Arthropoda</taxon>
        <taxon>Crustacea</taxon>
        <taxon>Multicrustacea</taxon>
        <taxon>Malacostraca</taxon>
        <taxon>Eumalacostraca</taxon>
        <taxon>Peracarida</taxon>
        <taxon>Amphipoda</taxon>
        <taxon>Amphilochidea</taxon>
        <taxon>Lysianassida</taxon>
        <taxon>Lysianassidira</taxon>
        <taxon>Lysianassoidea</taxon>
        <taxon>Lysianassidae</taxon>
        <taxon>Hirondellea</taxon>
    </lineage>
</organism>
<evidence type="ECO:0000313" key="24">
    <source>
        <dbReference type="EMBL" id="LAC20521.1"/>
    </source>
</evidence>
<keyword evidence="9" id="KW-0013">ADP-ribosylation</keyword>
<keyword evidence="11" id="KW-0862">Zinc</keyword>
<feature type="domain" description="PARP catalytic" evidence="20">
    <location>
        <begin position="472"/>
        <end position="694"/>
    </location>
</feature>
<dbReference type="EMBL" id="IACT01001160">
    <property type="protein sequence ID" value="LAC20521.1"/>
    <property type="molecule type" value="mRNA"/>
</dbReference>
<dbReference type="InterPro" id="IPR050800">
    <property type="entry name" value="ARTD/PARP"/>
</dbReference>
<evidence type="ECO:0000256" key="6">
    <source>
        <dbReference type="ARBA" id="ARBA00022695"/>
    </source>
</evidence>
<evidence type="ECO:0000256" key="5">
    <source>
        <dbReference type="ARBA" id="ARBA00022679"/>
    </source>
</evidence>
<feature type="compositionally biased region" description="Basic residues" evidence="19">
    <location>
        <begin position="165"/>
        <end position="174"/>
    </location>
</feature>
<dbReference type="FunFam" id="2.20.140.10:FF:000001">
    <property type="entry name" value="Poly [ADP-ribose] polymerase"/>
    <property type="match status" value="1"/>
</dbReference>
<dbReference type="GO" id="GO:0016779">
    <property type="term" value="F:nucleotidyltransferase activity"/>
    <property type="evidence" value="ECO:0007669"/>
    <property type="project" value="UniProtKB-KW"/>
</dbReference>
<keyword evidence="4 18" id="KW-0328">Glycosyltransferase</keyword>
<name>A0A2P2HY51_9CRUS</name>
<evidence type="ECO:0000259" key="21">
    <source>
        <dbReference type="PROSITE" id="PS51060"/>
    </source>
</evidence>
<dbReference type="EC" id="2.4.2.-" evidence="18"/>
<dbReference type="FunFam" id="1.20.142.10:FF:000001">
    <property type="entry name" value="Poly [ADP-ribose] polymerase"/>
    <property type="match status" value="1"/>
</dbReference>
<dbReference type="PROSITE" id="PS51060">
    <property type="entry name" value="PARP_ALPHA_HD"/>
    <property type="match status" value="1"/>
</dbReference>
<dbReference type="GO" id="GO:0003950">
    <property type="term" value="F:NAD+ poly-ADP-ribosyltransferase activity"/>
    <property type="evidence" value="ECO:0007669"/>
    <property type="project" value="UniProtKB-UniRule"/>
</dbReference>
<dbReference type="PROSITE" id="PS51977">
    <property type="entry name" value="WGR"/>
    <property type="match status" value="1"/>
</dbReference>
<reference evidence="24" key="1">
    <citation type="submission" date="2017-11" db="EMBL/GenBank/DDBJ databases">
        <title>The sensing device of the deep-sea amphipod.</title>
        <authorList>
            <person name="Kobayashi H."/>
            <person name="Nagahama T."/>
            <person name="Arai W."/>
            <person name="Sasagawa Y."/>
            <person name="Umeda M."/>
            <person name="Hayashi T."/>
            <person name="Nikaido I."/>
            <person name="Watanabe H."/>
            <person name="Oguri K."/>
            <person name="Kitazato H."/>
            <person name="Fujioka K."/>
            <person name="Kido Y."/>
            <person name="Takami H."/>
        </authorList>
    </citation>
    <scope>NUCLEOTIDE SEQUENCE</scope>
    <source>
        <tissue evidence="24">Whole body</tissue>
    </source>
</reference>
<evidence type="ECO:0000256" key="10">
    <source>
        <dbReference type="ARBA" id="ARBA00022771"/>
    </source>
</evidence>
<comment type="catalytic activity">
    <reaction evidence="16">
        <text>NAD(+) + (ADP-D-ribosyl)n-acceptor = nicotinamide + (ADP-D-ribosyl)n+1-acceptor + H(+).</text>
        <dbReference type="EC" id="2.4.2.30"/>
    </reaction>
</comment>
<dbReference type="GO" id="GO:0070212">
    <property type="term" value="P:protein poly-ADP-ribosylation"/>
    <property type="evidence" value="ECO:0007669"/>
    <property type="project" value="TreeGrafter"/>
</dbReference>
<dbReference type="InterPro" id="IPR036616">
    <property type="entry name" value="Poly(ADP-ribose)pol_reg_dom_sf"/>
</dbReference>
<comment type="similarity">
    <text evidence="15">Belongs to the ARTD/PARP family.</text>
</comment>
<dbReference type="GO" id="GO:0003677">
    <property type="term" value="F:DNA binding"/>
    <property type="evidence" value="ECO:0007669"/>
    <property type="project" value="UniProtKB-KW"/>
</dbReference>
<dbReference type="InterPro" id="IPR008893">
    <property type="entry name" value="WGR_domain"/>
</dbReference>
<evidence type="ECO:0000256" key="17">
    <source>
        <dbReference type="ARBA" id="ARBA00071874"/>
    </source>
</evidence>
<dbReference type="GO" id="GO:0008270">
    <property type="term" value="F:zinc ion binding"/>
    <property type="evidence" value="ECO:0007669"/>
    <property type="project" value="UniProtKB-KW"/>
</dbReference>
<dbReference type="InterPro" id="IPR004102">
    <property type="entry name" value="Poly(ADP-ribose)pol_reg_dom"/>
</dbReference>
<dbReference type="Pfam" id="PF02877">
    <property type="entry name" value="PARP_reg"/>
    <property type="match status" value="1"/>
</dbReference>
<keyword evidence="13" id="KW-0238">DNA-binding</keyword>
<keyword evidence="10" id="KW-0863">Zinc-finger</keyword>
<feature type="domain" description="WGR" evidence="22">
    <location>
        <begin position="215"/>
        <end position="312"/>
    </location>
</feature>
<dbReference type="InterPro" id="IPR036930">
    <property type="entry name" value="WGR_dom_sf"/>
</dbReference>
<evidence type="ECO:0000259" key="22">
    <source>
        <dbReference type="PROSITE" id="PS51977"/>
    </source>
</evidence>
<evidence type="ECO:0000256" key="1">
    <source>
        <dbReference type="ARBA" id="ARBA00000438"/>
    </source>
</evidence>
<feature type="compositionally biased region" description="Polar residues" evidence="19">
    <location>
        <begin position="61"/>
        <end position="73"/>
    </location>
</feature>
<dbReference type="Pfam" id="PF05406">
    <property type="entry name" value="WGR"/>
    <property type="match status" value="1"/>
</dbReference>
<feature type="compositionally biased region" description="Basic and acidic residues" evidence="19">
    <location>
        <begin position="181"/>
        <end position="196"/>
    </location>
</feature>
<evidence type="ECO:0000256" key="2">
    <source>
        <dbReference type="ARBA" id="ARBA00000459"/>
    </source>
</evidence>
<dbReference type="FunFam" id="3.90.228.10:FF:000002">
    <property type="entry name" value="Poly [ADP-ribose] polymerase"/>
    <property type="match status" value="1"/>
</dbReference>
<evidence type="ECO:0000256" key="18">
    <source>
        <dbReference type="RuleBase" id="RU362114"/>
    </source>
</evidence>
<dbReference type="Gene3D" id="3.90.228.10">
    <property type="match status" value="1"/>
</dbReference>
<dbReference type="SUPFAM" id="SSF47587">
    <property type="entry name" value="Domain of poly(ADP-ribose) polymerase"/>
    <property type="match status" value="1"/>
</dbReference>
<dbReference type="SMART" id="SM00773">
    <property type="entry name" value="WGR"/>
    <property type="match status" value="1"/>
</dbReference>
<evidence type="ECO:0000256" key="14">
    <source>
        <dbReference type="ARBA" id="ARBA00023242"/>
    </source>
</evidence>
<feature type="compositionally biased region" description="Low complexity" evidence="19">
    <location>
        <begin position="43"/>
        <end position="52"/>
    </location>
</feature>
<comment type="catalytic activity">
    <reaction evidence="1">
        <text>L-aspartyl-[protein] + NAD(+) = 4-O-(ADP-D-ribosyl)-L-aspartyl-[protein] + nicotinamide</text>
        <dbReference type="Rhea" id="RHEA:54424"/>
        <dbReference type="Rhea" id="RHEA-COMP:9867"/>
        <dbReference type="Rhea" id="RHEA-COMP:13832"/>
        <dbReference type="ChEBI" id="CHEBI:17154"/>
        <dbReference type="ChEBI" id="CHEBI:29961"/>
        <dbReference type="ChEBI" id="CHEBI:57540"/>
        <dbReference type="ChEBI" id="CHEBI:138102"/>
    </reaction>
</comment>
<dbReference type="PANTHER" id="PTHR10459:SF60">
    <property type="entry name" value="POLY [ADP-RIBOSE] POLYMERASE 2"/>
    <property type="match status" value="1"/>
</dbReference>
<comment type="subcellular location">
    <subcellularLocation>
        <location evidence="3">Nucleus</location>
    </subcellularLocation>
</comment>
<evidence type="ECO:0000313" key="23">
    <source>
        <dbReference type="EMBL" id="LAB66707.1"/>
    </source>
</evidence>
<keyword evidence="14" id="KW-0539">Nucleus</keyword>
<evidence type="ECO:0000256" key="16">
    <source>
        <dbReference type="ARBA" id="ARBA00033987"/>
    </source>
</evidence>
<keyword evidence="8" id="KW-0677">Repeat</keyword>
<keyword evidence="7" id="KW-0479">Metal-binding</keyword>
<evidence type="ECO:0000256" key="12">
    <source>
        <dbReference type="ARBA" id="ARBA00023027"/>
    </source>
</evidence>
<feature type="domain" description="PARP alpha-helical" evidence="21">
    <location>
        <begin position="343"/>
        <end position="463"/>
    </location>
</feature>
<evidence type="ECO:0000256" key="19">
    <source>
        <dbReference type="SAM" id="MobiDB-lite"/>
    </source>
</evidence>
<dbReference type="EMBL" id="IACF01000974">
    <property type="protein sequence ID" value="LAB66707.1"/>
    <property type="molecule type" value="mRNA"/>
</dbReference>
<keyword evidence="5 18" id="KW-0808">Transferase</keyword>
<evidence type="ECO:0000256" key="9">
    <source>
        <dbReference type="ARBA" id="ARBA00022765"/>
    </source>
</evidence>
<dbReference type="PROSITE" id="PS51059">
    <property type="entry name" value="PARP_CATALYTIC"/>
    <property type="match status" value="1"/>
</dbReference>
<evidence type="ECO:0000256" key="11">
    <source>
        <dbReference type="ARBA" id="ARBA00022833"/>
    </source>
</evidence>